<dbReference type="OrthoDB" id="6278474at2759"/>
<accession>A0A504YK01</accession>
<protein>
    <submittedName>
        <fullName evidence="3">Uncharacterized protein</fullName>
    </submittedName>
</protein>
<organism evidence="3 4">
    <name type="scientific">Fasciola gigantica</name>
    <name type="common">Giant liver fluke</name>
    <dbReference type="NCBI Taxonomy" id="46835"/>
    <lineage>
        <taxon>Eukaryota</taxon>
        <taxon>Metazoa</taxon>
        <taxon>Spiralia</taxon>
        <taxon>Lophotrochozoa</taxon>
        <taxon>Platyhelminthes</taxon>
        <taxon>Trematoda</taxon>
        <taxon>Digenea</taxon>
        <taxon>Plagiorchiida</taxon>
        <taxon>Echinostomata</taxon>
        <taxon>Echinostomatoidea</taxon>
        <taxon>Fasciolidae</taxon>
        <taxon>Fasciola</taxon>
    </lineage>
</organism>
<comment type="caution">
    <text evidence="3">The sequence shown here is derived from an EMBL/GenBank/DDBJ whole genome shotgun (WGS) entry which is preliminary data.</text>
</comment>
<dbReference type="Proteomes" id="UP000316759">
    <property type="component" value="Unassembled WGS sequence"/>
</dbReference>
<evidence type="ECO:0000313" key="3">
    <source>
        <dbReference type="EMBL" id="TPP58287.1"/>
    </source>
</evidence>
<evidence type="ECO:0000256" key="1">
    <source>
        <dbReference type="SAM" id="MobiDB-lite"/>
    </source>
</evidence>
<keyword evidence="2" id="KW-0472">Membrane</keyword>
<feature type="transmembrane region" description="Helical" evidence="2">
    <location>
        <begin position="155"/>
        <end position="174"/>
    </location>
</feature>
<evidence type="ECO:0000313" key="4">
    <source>
        <dbReference type="Proteomes" id="UP000316759"/>
    </source>
</evidence>
<feature type="compositionally biased region" description="Polar residues" evidence="1">
    <location>
        <begin position="300"/>
        <end position="311"/>
    </location>
</feature>
<gene>
    <name evidence="3" type="ORF">FGIG_03996</name>
</gene>
<feature type="transmembrane region" description="Helical" evidence="2">
    <location>
        <begin position="186"/>
        <end position="205"/>
    </location>
</feature>
<name>A0A504YK01_FASGI</name>
<keyword evidence="2" id="KW-0812">Transmembrane</keyword>
<reference evidence="3 4" key="1">
    <citation type="submission" date="2019-04" db="EMBL/GenBank/DDBJ databases">
        <title>Annotation for the trematode Fasciola gigantica.</title>
        <authorList>
            <person name="Choi Y.-J."/>
        </authorList>
    </citation>
    <scope>NUCLEOTIDE SEQUENCE [LARGE SCALE GENOMIC DNA]</scope>
    <source>
        <strain evidence="3">Uganda_cow_1</strain>
    </source>
</reference>
<keyword evidence="2" id="KW-1133">Transmembrane helix</keyword>
<keyword evidence="4" id="KW-1185">Reference proteome</keyword>
<sequence length="311" mass="35032">MRSRELCRAEMNSSGRINDYSNWMTIKTQSLVEIQLPVNSSCNAVECTTGEDRMECPTIASEVERGIYDDNIYYQPRRQNSNKADFSNVSSQKSEPRTSYILERARFYCDRCHGFKCLLFIASCAASVVYAMIQMVLSIQWIHNGALNPLLSHQVIIALFILVVTIQATFRFVSATDEFHFATIQLLTTLFLTFLFTLFTLVGTIEQMIPDTYSGPLAQPKPTLSFSKDTSSSTPWIKEAEIPLTASSTEPGTFLIVFGLLSLLFPVQNVVVLRYVLQASEMRRPNYRSSATHLDDSAGSEGQDQTEMIFN</sequence>
<dbReference type="AlphaFoldDB" id="A0A504YK01"/>
<dbReference type="EMBL" id="SUNJ01012160">
    <property type="protein sequence ID" value="TPP58287.1"/>
    <property type="molecule type" value="Genomic_DNA"/>
</dbReference>
<feature type="transmembrane region" description="Helical" evidence="2">
    <location>
        <begin position="254"/>
        <end position="277"/>
    </location>
</feature>
<proteinExistence type="predicted"/>
<feature type="region of interest" description="Disordered" evidence="1">
    <location>
        <begin position="288"/>
        <end position="311"/>
    </location>
</feature>
<feature type="transmembrane region" description="Helical" evidence="2">
    <location>
        <begin position="117"/>
        <end position="143"/>
    </location>
</feature>
<evidence type="ECO:0000256" key="2">
    <source>
        <dbReference type="SAM" id="Phobius"/>
    </source>
</evidence>